<dbReference type="Proteomes" id="UP001500827">
    <property type="component" value="Unassembled WGS sequence"/>
</dbReference>
<dbReference type="Pfam" id="PF05118">
    <property type="entry name" value="Asp_Arg_Hydrox"/>
    <property type="match status" value="1"/>
</dbReference>
<proteinExistence type="predicted"/>
<reference evidence="3" key="1">
    <citation type="journal article" date="2019" name="Int. J. Syst. Evol. Microbiol.">
        <title>The Global Catalogue of Microorganisms (GCM) 10K type strain sequencing project: providing services to taxonomists for standard genome sequencing and annotation.</title>
        <authorList>
            <consortium name="The Broad Institute Genomics Platform"/>
            <consortium name="The Broad Institute Genome Sequencing Center for Infectious Disease"/>
            <person name="Wu L."/>
            <person name="Ma J."/>
        </authorList>
    </citation>
    <scope>NUCLEOTIDE SEQUENCE [LARGE SCALE GENOMIC DNA]</scope>
    <source>
        <strain evidence="3">JCM 17543</strain>
    </source>
</reference>
<comment type="caution">
    <text evidence="2">The sequence shown here is derived from an EMBL/GenBank/DDBJ whole genome shotgun (WGS) entry which is preliminary data.</text>
</comment>
<name>A0ABP7LQK3_9SPHN</name>
<evidence type="ECO:0000259" key="1">
    <source>
        <dbReference type="Pfam" id="PF05118"/>
    </source>
</evidence>
<dbReference type="InterPro" id="IPR007803">
    <property type="entry name" value="Asp/Arg/Pro-Hydrxlase"/>
</dbReference>
<dbReference type="EMBL" id="BAABBM010000001">
    <property type="protein sequence ID" value="GAA3906490.1"/>
    <property type="molecule type" value="Genomic_DNA"/>
</dbReference>
<organism evidence="2 3">
    <name type="scientific">Sphingomonas limnosediminicola</name>
    <dbReference type="NCBI Taxonomy" id="940133"/>
    <lineage>
        <taxon>Bacteria</taxon>
        <taxon>Pseudomonadati</taxon>
        <taxon>Pseudomonadota</taxon>
        <taxon>Alphaproteobacteria</taxon>
        <taxon>Sphingomonadales</taxon>
        <taxon>Sphingomonadaceae</taxon>
        <taxon>Sphingomonas</taxon>
    </lineage>
</organism>
<accession>A0ABP7LQK3</accession>
<feature type="domain" description="Aspartyl/asparaginy/proline hydroxylase" evidence="1">
    <location>
        <begin position="64"/>
        <end position="166"/>
    </location>
</feature>
<evidence type="ECO:0000313" key="3">
    <source>
        <dbReference type="Proteomes" id="UP001500827"/>
    </source>
</evidence>
<sequence>MRFAQPFLKLPLRFDAEALEREVRALPATSWVPHATGFPGNEAVRLVTVMGQPTDAFEGPMRPTEDLARCPYIGEVMATLGGVWGRSRLMGLGAGAEVPEHVDAHYHWRTHLRIHVPIITNPKVEFTCGGETVHMAPGECWLFDSFRWHEVHNRGSERRVHLVLDTVVTPELWDVIDGAQSGALAKRTVRPGESDSRGLKFEQVNAPTVMSPWEVRGHLAFIAESAVEHPQLGAVMKRLDRFADGWASLWAQYGASGQGIDEYRQFLGHARAEIEQLGAADISLSNELQLITVLDQLIFIMAVAQRPFATVTSSGQRLAS</sequence>
<gene>
    <name evidence="2" type="ORF">GCM10022276_26260</name>
</gene>
<protein>
    <recommendedName>
        <fullName evidence="1">Aspartyl/asparaginy/proline hydroxylase domain-containing protein</fullName>
    </recommendedName>
</protein>
<keyword evidence="3" id="KW-1185">Reference proteome</keyword>
<dbReference type="Gene3D" id="2.60.120.330">
    <property type="entry name" value="B-lactam Antibiotic, Isopenicillin N Synthase, Chain"/>
    <property type="match status" value="1"/>
</dbReference>
<dbReference type="InterPro" id="IPR027443">
    <property type="entry name" value="IPNS-like_sf"/>
</dbReference>
<dbReference type="SUPFAM" id="SSF51197">
    <property type="entry name" value="Clavaminate synthase-like"/>
    <property type="match status" value="1"/>
</dbReference>
<evidence type="ECO:0000313" key="2">
    <source>
        <dbReference type="EMBL" id="GAA3906490.1"/>
    </source>
</evidence>